<feature type="compositionally biased region" description="Polar residues" evidence="15">
    <location>
        <begin position="620"/>
        <end position="631"/>
    </location>
</feature>
<feature type="region of interest" description="Disordered" evidence="15">
    <location>
        <begin position="2091"/>
        <end position="2127"/>
    </location>
</feature>
<keyword evidence="8" id="KW-0479">Metal-binding</keyword>
<dbReference type="PROSITE" id="PS50081">
    <property type="entry name" value="ZF_DAG_PE_2"/>
    <property type="match status" value="2"/>
</dbReference>
<evidence type="ECO:0000259" key="18">
    <source>
        <dbReference type="PROSITE" id="PS51285"/>
    </source>
</evidence>
<feature type="compositionally biased region" description="Polar residues" evidence="15">
    <location>
        <begin position="1456"/>
        <end position="1474"/>
    </location>
</feature>
<feature type="region of interest" description="Disordered" evidence="15">
    <location>
        <begin position="536"/>
        <end position="562"/>
    </location>
</feature>
<feature type="compositionally biased region" description="Polar residues" evidence="15">
    <location>
        <begin position="744"/>
        <end position="753"/>
    </location>
</feature>
<feature type="region of interest" description="Disordered" evidence="15">
    <location>
        <begin position="1403"/>
        <end position="1474"/>
    </location>
</feature>
<feature type="domain" description="Phorbol-ester/DAG-type" evidence="17">
    <location>
        <begin position="79"/>
        <end position="129"/>
    </location>
</feature>
<dbReference type="InterPro" id="IPR000961">
    <property type="entry name" value="AGC-kinase_C"/>
</dbReference>
<dbReference type="FunFam" id="3.30.60.20:FF:000008">
    <property type="entry name" value="Protein kinase C theta"/>
    <property type="match status" value="1"/>
</dbReference>
<feature type="domain" description="Protein kinase" evidence="16">
    <location>
        <begin position="1554"/>
        <end position="1857"/>
    </location>
</feature>
<evidence type="ECO:0000256" key="5">
    <source>
        <dbReference type="ARBA" id="ARBA00022527"/>
    </source>
</evidence>
<name>A0A8S4EIU9_PLUXY</name>
<keyword evidence="7" id="KW-0808">Transferase</keyword>
<protein>
    <recommendedName>
        <fullName evidence="4">protein kinase C</fullName>
        <ecNumber evidence="4">2.7.11.13</ecNumber>
    </recommendedName>
</protein>
<feature type="compositionally biased region" description="Polar residues" evidence="15">
    <location>
        <begin position="2441"/>
        <end position="2454"/>
    </location>
</feature>
<feature type="region of interest" description="Disordered" evidence="15">
    <location>
        <begin position="392"/>
        <end position="412"/>
    </location>
</feature>
<feature type="region of interest" description="Disordered" evidence="15">
    <location>
        <begin position="605"/>
        <end position="681"/>
    </location>
</feature>
<evidence type="ECO:0000256" key="10">
    <source>
        <dbReference type="ARBA" id="ARBA00022771"/>
    </source>
</evidence>
<dbReference type="PROSITE" id="PS00479">
    <property type="entry name" value="ZF_DAG_PE_1"/>
    <property type="match status" value="1"/>
</dbReference>
<feature type="compositionally biased region" description="Basic residues" evidence="15">
    <location>
        <begin position="2643"/>
        <end position="2675"/>
    </location>
</feature>
<dbReference type="EMBL" id="CAJHNJ030000017">
    <property type="protein sequence ID" value="CAG9115595.1"/>
    <property type="molecule type" value="Genomic_DNA"/>
</dbReference>
<dbReference type="CDD" id="cd20834">
    <property type="entry name" value="C1_nPKC_theta-like_rpt1"/>
    <property type="match status" value="1"/>
</dbReference>
<dbReference type="InterPro" id="IPR002219">
    <property type="entry name" value="PKC_DAG/PE"/>
</dbReference>
<evidence type="ECO:0000256" key="13">
    <source>
        <dbReference type="ARBA" id="ARBA00022840"/>
    </source>
</evidence>
<keyword evidence="13" id="KW-0067">ATP-binding</keyword>
<evidence type="ECO:0000313" key="20">
    <source>
        <dbReference type="Proteomes" id="UP000653454"/>
    </source>
</evidence>
<dbReference type="Pfam" id="PF00130">
    <property type="entry name" value="C1_1"/>
    <property type="match status" value="2"/>
</dbReference>
<dbReference type="Gene3D" id="1.10.287.660">
    <property type="entry name" value="Helix hairpin bin"/>
    <property type="match status" value="2"/>
</dbReference>
<comment type="similarity">
    <text evidence="3">Belongs to the ISY1 family.</text>
</comment>
<feature type="compositionally biased region" description="Basic and acidic residues" evidence="15">
    <location>
        <begin position="1273"/>
        <end position="1282"/>
    </location>
</feature>
<feature type="compositionally biased region" description="Polar residues" evidence="15">
    <location>
        <begin position="2093"/>
        <end position="2110"/>
    </location>
</feature>
<dbReference type="InterPro" id="IPR017892">
    <property type="entry name" value="Pkinase_C"/>
</dbReference>
<dbReference type="Pfam" id="PF14924">
    <property type="entry name" value="MAP10_N"/>
    <property type="match status" value="1"/>
</dbReference>
<dbReference type="InterPro" id="IPR008271">
    <property type="entry name" value="Ser/Thr_kinase_AS"/>
</dbReference>
<feature type="compositionally biased region" description="Basic and acidic residues" evidence="15">
    <location>
        <begin position="632"/>
        <end position="649"/>
    </location>
</feature>
<feature type="compositionally biased region" description="Basic and acidic residues" evidence="15">
    <location>
        <begin position="1306"/>
        <end position="1315"/>
    </location>
</feature>
<feature type="compositionally biased region" description="Gly residues" evidence="15">
    <location>
        <begin position="2689"/>
        <end position="2704"/>
    </location>
</feature>
<dbReference type="SUPFAM" id="SSF140102">
    <property type="entry name" value="ISY1 domain-like"/>
    <property type="match status" value="2"/>
</dbReference>
<comment type="similarity">
    <text evidence="2">Belongs to the protein kinase superfamily. AGC Ser/Thr protein kinase family. PKC subfamily.</text>
</comment>
<dbReference type="InterPro" id="IPR011009">
    <property type="entry name" value="Kinase-like_dom_sf"/>
</dbReference>
<keyword evidence="20" id="KW-1185">Reference proteome</keyword>
<feature type="domain" description="Phorbol-ester/DAG-type" evidence="17">
    <location>
        <begin position="151"/>
        <end position="183"/>
    </location>
</feature>
<dbReference type="SUPFAM" id="SSF56112">
    <property type="entry name" value="Protein kinase-like (PK-like)"/>
    <property type="match status" value="1"/>
</dbReference>
<evidence type="ECO:0000256" key="15">
    <source>
        <dbReference type="SAM" id="MobiDB-lite"/>
    </source>
</evidence>
<dbReference type="InterPro" id="IPR046349">
    <property type="entry name" value="C1-like_sf"/>
</dbReference>
<evidence type="ECO:0000259" key="16">
    <source>
        <dbReference type="PROSITE" id="PS50011"/>
    </source>
</evidence>
<dbReference type="GO" id="GO:0008270">
    <property type="term" value="F:zinc ion binding"/>
    <property type="evidence" value="ECO:0007669"/>
    <property type="project" value="UniProtKB-KW"/>
</dbReference>
<dbReference type="GO" id="GO:0005524">
    <property type="term" value="F:ATP binding"/>
    <property type="evidence" value="ECO:0007669"/>
    <property type="project" value="UniProtKB-KW"/>
</dbReference>
<feature type="region of interest" description="Disordered" evidence="15">
    <location>
        <begin position="1152"/>
        <end position="1327"/>
    </location>
</feature>
<evidence type="ECO:0000256" key="11">
    <source>
        <dbReference type="ARBA" id="ARBA00022777"/>
    </source>
</evidence>
<feature type="compositionally biased region" description="Basic residues" evidence="15">
    <location>
        <begin position="57"/>
        <end position="73"/>
    </location>
</feature>
<dbReference type="Proteomes" id="UP000653454">
    <property type="component" value="Unassembled WGS sequence"/>
</dbReference>
<feature type="region of interest" description="Disordered" evidence="15">
    <location>
        <begin position="1998"/>
        <end position="2057"/>
    </location>
</feature>
<keyword evidence="12" id="KW-0862">Zinc</keyword>
<dbReference type="PRINTS" id="PR00008">
    <property type="entry name" value="DAGPEDOMAIN"/>
</dbReference>
<evidence type="ECO:0000256" key="1">
    <source>
        <dbReference type="ARBA" id="ARBA00004123"/>
    </source>
</evidence>
<feature type="compositionally biased region" description="Polar residues" evidence="15">
    <location>
        <begin position="2013"/>
        <end position="2034"/>
    </location>
</feature>
<keyword evidence="10" id="KW-0863">Zinc-finger</keyword>
<dbReference type="PANTHER" id="PTHR24351">
    <property type="entry name" value="RIBOSOMAL PROTEIN S6 KINASE"/>
    <property type="match status" value="1"/>
</dbReference>
<keyword evidence="14" id="KW-0539">Nucleus</keyword>
<proteinExistence type="inferred from homology"/>
<evidence type="ECO:0000256" key="2">
    <source>
        <dbReference type="ARBA" id="ARBA00005490"/>
    </source>
</evidence>
<keyword evidence="5" id="KW-0723">Serine/threonine-protein kinase</keyword>
<dbReference type="InterPro" id="IPR020454">
    <property type="entry name" value="DAG/PE-bd"/>
</dbReference>
<feature type="region of interest" description="Disordered" evidence="15">
    <location>
        <begin position="424"/>
        <end position="489"/>
    </location>
</feature>
<dbReference type="Gene3D" id="3.30.60.20">
    <property type="match status" value="2"/>
</dbReference>
<evidence type="ECO:0000256" key="8">
    <source>
        <dbReference type="ARBA" id="ARBA00022723"/>
    </source>
</evidence>
<dbReference type="PROSITE" id="PS00108">
    <property type="entry name" value="PROTEIN_KINASE_ST"/>
    <property type="match status" value="1"/>
</dbReference>
<dbReference type="PROSITE" id="PS51285">
    <property type="entry name" value="AGC_KINASE_CTER"/>
    <property type="match status" value="1"/>
</dbReference>
<dbReference type="Pfam" id="PF06246">
    <property type="entry name" value="Isy1"/>
    <property type="match status" value="2"/>
</dbReference>
<dbReference type="SMART" id="SM00109">
    <property type="entry name" value="C1"/>
    <property type="match status" value="2"/>
</dbReference>
<dbReference type="FunFam" id="3.30.200.20:FF:000103">
    <property type="entry name" value="Protein kinase C"/>
    <property type="match status" value="1"/>
</dbReference>
<feature type="compositionally biased region" description="Basic and acidic residues" evidence="15">
    <location>
        <begin position="1231"/>
        <end position="1246"/>
    </location>
</feature>
<evidence type="ECO:0000256" key="14">
    <source>
        <dbReference type="ARBA" id="ARBA00023242"/>
    </source>
</evidence>
<dbReference type="InterPro" id="IPR029012">
    <property type="entry name" value="Helix_hairpin_bin_sf"/>
</dbReference>
<keyword evidence="6" id="KW-0597">Phosphoprotein</keyword>
<keyword evidence="9" id="KW-0547">Nucleotide-binding</keyword>
<evidence type="ECO:0000256" key="9">
    <source>
        <dbReference type="ARBA" id="ARBA00022741"/>
    </source>
</evidence>
<comment type="subcellular location">
    <subcellularLocation>
        <location evidence="1">Nucleus</location>
    </subcellularLocation>
</comment>
<feature type="region of interest" description="Disordered" evidence="15">
    <location>
        <begin position="744"/>
        <end position="765"/>
    </location>
</feature>
<feature type="compositionally biased region" description="Basic residues" evidence="15">
    <location>
        <begin position="445"/>
        <end position="461"/>
    </location>
</feature>
<dbReference type="InterPro" id="IPR009360">
    <property type="entry name" value="Isy1"/>
</dbReference>
<evidence type="ECO:0000256" key="7">
    <source>
        <dbReference type="ARBA" id="ARBA00022679"/>
    </source>
</evidence>
<comment type="caution">
    <text evidence="19">The sequence shown here is derived from an EMBL/GenBank/DDBJ whole genome shotgun (WGS) entry which is preliminary data.</text>
</comment>
<feature type="domain" description="AGC-kinase C-terminal" evidence="18">
    <location>
        <begin position="1858"/>
        <end position="1929"/>
    </location>
</feature>
<feature type="compositionally biased region" description="Polar residues" evidence="15">
    <location>
        <begin position="1186"/>
        <end position="1196"/>
    </location>
</feature>
<keyword evidence="11" id="KW-0418">Kinase</keyword>
<organism evidence="19 20">
    <name type="scientific">Plutella xylostella</name>
    <name type="common">Diamondback moth</name>
    <name type="synonym">Plutella maculipennis</name>
    <dbReference type="NCBI Taxonomy" id="51655"/>
    <lineage>
        <taxon>Eukaryota</taxon>
        <taxon>Metazoa</taxon>
        <taxon>Ecdysozoa</taxon>
        <taxon>Arthropoda</taxon>
        <taxon>Hexapoda</taxon>
        <taxon>Insecta</taxon>
        <taxon>Pterygota</taxon>
        <taxon>Neoptera</taxon>
        <taxon>Endopterygota</taxon>
        <taxon>Lepidoptera</taxon>
        <taxon>Glossata</taxon>
        <taxon>Ditrysia</taxon>
        <taxon>Yponomeutoidea</taxon>
        <taxon>Plutellidae</taxon>
        <taxon>Plutella</taxon>
    </lineage>
</organism>
<feature type="compositionally biased region" description="Basic and acidic residues" evidence="15">
    <location>
        <begin position="1152"/>
        <end position="1185"/>
    </location>
</feature>
<dbReference type="FunFam" id="1.10.510.10:FF:000150">
    <property type="entry name" value="Protein kinase C, theta"/>
    <property type="match status" value="1"/>
</dbReference>
<dbReference type="Gene3D" id="1.10.510.10">
    <property type="entry name" value="Transferase(Phosphotransferase) domain 1"/>
    <property type="match status" value="1"/>
</dbReference>
<accession>A0A8S4EIU9</accession>
<dbReference type="SMART" id="SM00220">
    <property type="entry name" value="S_TKc"/>
    <property type="match status" value="1"/>
</dbReference>
<gene>
    <name evidence="19" type="ORF">PLXY2_LOCUS5749</name>
</gene>
<dbReference type="Pfam" id="PF00069">
    <property type="entry name" value="Pkinase"/>
    <property type="match status" value="1"/>
</dbReference>
<dbReference type="GO" id="GO:0004697">
    <property type="term" value="F:diacylglycerol-dependent serine/threonine kinase activity"/>
    <property type="evidence" value="ECO:0007669"/>
    <property type="project" value="UniProtKB-EC"/>
</dbReference>
<feature type="region of interest" description="Disordered" evidence="15">
    <location>
        <begin position="2435"/>
        <end position="2454"/>
    </location>
</feature>
<evidence type="ECO:0000256" key="3">
    <source>
        <dbReference type="ARBA" id="ARBA00007002"/>
    </source>
</evidence>
<evidence type="ECO:0000256" key="4">
    <source>
        <dbReference type="ARBA" id="ARBA00012429"/>
    </source>
</evidence>
<evidence type="ECO:0000259" key="17">
    <source>
        <dbReference type="PROSITE" id="PS50081"/>
    </source>
</evidence>
<sequence length="2838" mass="317860">MMFTGGGARRRPSPAARPPRAPRPPRHPSHWLPGASCNEAGEVGEAGGAGGEEVRRSRGKRITQRRGAIKHHKVHESSGHQFVAKFFRQPTFCAFCKEFLWGFGKQGYRCAVCQTAAHKRCHHKLLGKCPGSSAQSDTTVYLRERFKVDVPHRFRPHQFVSPTFCDHCGSLFYGFFKQGLKCEAFITQSPAWLRGAGRGARGAHLRGRRAAAAAAQSTPRRARCLSADLPRAFKMPLYSDHYYTGSSSYSAPYSYSAAPSIGLSYSASYLNPGSNYSKHSSLGGYSRAPLTPRWSPSSRNYSPMLSTISERSNTGPVRIHSPRRLPPLKRSYAVQNYTPRPIHINTADIDVSRDRYRPKPTYGVPISESAPRVKPVEEEVVVVAEKAPVEPVTNTEEPVPPDPVQIISNEPPTETMCIDNGPFMPRVDEKPETGIDSSPGLHRNTTIKRGRTVVRLHTIKRKDRDSPRKPVDKSNDDEPEPSPGWRERLADDLVYKDSREKKTLGAKLVEKFIVKDKCEEDDDELRILKESIKKEKESISSDLSGSETAVLPQSDISRSKSPDRRCSLELLAQQANILDCLIRSENLDIPTLDLTKVGVEADSNYEIKPTPSMKRRKSNEISNPLQTTQSDHSLHDRINSFRNSRDRPVSRKQSLKKSSSGSSLGRLDSITEFPKDQTTLPAIEEFRQSLKNNESNKHKTNKKITSTVEVSPPTNAIKFKVDAVTIEEKPKPPKREISYQSVVNTTPGTNDLKSQPDKMSEAKSKRYNMKRKTKTLLSVDSDETDTESSNFWDKIGKRETVYLIARKQNIQDEIEKARRAFFLCPEDENPVPDIDNIQNNSKVEEEDNDVFEQALSSQNNESIDSQNEMDITVKQSIDKIVVTKDQQLLVIEEVKTEIQSNDIQVVDNIIAIETAPLEVIKESIQPLNDMITKIETAPESALNVESSTKNKYELNKNDIKSSDESINEMSNILPVIGSGDVNLNQFGLCQGALNNIDQDIKEKTMPTDAEYETKSESNADKPYIDTESKNEATNIPPATNAVKNVILTDKKDGEIDNKMDKKILAPVITSETVPSDTIGGNIGPISTTQEDNNVLISKASKIEQVKNVQETNTHKFNKCEKNDSQNDICSTTDTSEVTTLTASLIPSHCDNVENKESPTLVDVRDKATVPDLPKTDLTKNDKITKTEGNPSVSNKCLSEEEKLKSSKLTTQLDSKTTPPKIKNVKTKVKPVSKDKSKSPSDSDKKKPIVKKPLLNTKGVNKKLADPDVLNNIENKESLEPKQENQAPCPIHGSKQAADPIEPVSMKQDESGKSVSKEAANVIPKEDKSLVDKSKIENIPEIKIENKEILNVPTNSYKIKCDEVDKLPEEISKVVEVIQPAKLPSVKKAVTPIKKPVKQEAALRPLIATPRPLQKKSPQVLRPVSSSESSSEEESSDDESDSSGGSAEFFECENNPDGRTSTGSNDSGFDSSAPTSPAGFVHIKKDCDVNCHRKCEKLTANLCGVNQRLLVEALAARPASRRDSSTAYGIFKKTGRFTPPARSIPRFRKYNMDDFHFIKVLGKGSFGKLLNHSLTCVKVQGYHMVRSRPALTMSCRWHMAGCHRFDAIRRGSPVLLAELRETEYYYAVKCLKKDVVLEDDDVECTLIERKVLALGTNHPYLCHLFATFQTDSHLFFVMEYLNGGDLMFHIQQSGRFPEERARFYAAEIVSGLKFLHKRGIVYRDLKLDNILLDYEGHVRIADFGMCKLQIFLDKTADTFCGTPDYMAPEIIKGLKYSQTVDWWSFGVLLYEMLIGQSPFSGCDEDELFWSICNEMPSYPRFLSQNALTILTRLLDKDARTRLGGMDCMHGDVRDQEFFHTVHWERLESRQLEAPFKPKVRHPLDTQYFDRAFTGERPRLTACEPQVLRSMDQTPFRGTTLARWRAAQVQEAGGQRERRPYLASECNDLPQAEKWRLQIVREIAKKVAQIQNEPNSDETKINDTAEQIVLLDQTNSIASKTSSITSPVKERSSGKRSPSIQNNNDILENPTLSTKIFTKEKSKSPSIKSPPNLVIKSPTKPLSSANLVSVRKSIVDGMEKSAKLLGKAVKADQLLSDNRQGSTKPNSKSESPIKSPANKIPAQTTDTPDRVSVQKIIGDRLEAMDTSEKIQDKIIELAPEVDTNIDKIAAMSQVLTSEANELRKSIRTLSEDIARTKQDLYHDVTDKEENNSIDFPYHLFLLELIINKIQMKCECFDTDSNNLVITATFLGKHPIVLYEPTNDGEIENISQLNVGKSTMFAMTYDKICSIDRFEIFLDITKQPPCSHCVTKIAETHMDYTKEFSKLREELCKKWRTQQPKDDIQCTTSTPLDKSQFYLSCGESENPEPIGIIEVSARMSFLGKEITTAFKESPKPRATCSMMDNNNGISMCASHKVEMDGTGNILLDEDVMTRKGTPYKRQGYPTSRMASPISQDTSISRHLTSKRYYVEPTYFNPMKDEIRRYDEICTQMNENQLKIRVPKQTRVDKVRNYEKINETCICEDNPYNSGEQIQFELPNDYSNNTHSSNLKYKYNACERKYENKERKVVNVTPSNCPAPVTLEKMPHPQKDVFILKIGKRMETKDKKTDLEIELVTPKAPAAPDTTCQSKQVSAMDLGKTVNLKGKGSKSKGKKKGKGKSKGKGAAKGKSLGKGKTKGAGKSGGVFSKDVLKGGGLHNSGSGGGSRGSGKEGQNSNLKAGLGEFRIRDLNDEINKLMREKRHWEVQIKSLGGPDHARVGPRMLDQDGKEVPGNRGYKYFGAAKDLPGVRELFEQEPPPPPRRTRADLMRDVDADYYGYRDDDDGILLPLEKEAEREGWWID</sequence>
<dbReference type="GO" id="GO:0005634">
    <property type="term" value="C:nucleus"/>
    <property type="evidence" value="ECO:0007669"/>
    <property type="project" value="UniProtKB-SubCell"/>
</dbReference>
<dbReference type="SUPFAM" id="SSF57889">
    <property type="entry name" value="Cysteine-rich domain"/>
    <property type="match status" value="2"/>
</dbReference>
<evidence type="ECO:0000313" key="19">
    <source>
        <dbReference type="EMBL" id="CAG9115595.1"/>
    </source>
</evidence>
<dbReference type="SMART" id="SM00133">
    <property type="entry name" value="S_TK_X"/>
    <property type="match status" value="1"/>
</dbReference>
<dbReference type="PROSITE" id="PS50011">
    <property type="entry name" value="PROTEIN_KINASE_DOM"/>
    <property type="match status" value="1"/>
</dbReference>
<dbReference type="EC" id="2.7.11.13" evidence="4"/>
<feature type="region of interest" description="Disordered" evidence="15">
    <location>
        <begin position="1"/>
        <end position="73"/>
    </location>
</feature>
<dbReference type="InterPro" id="IPR000719">
    <property type="entry name" value="Prot_kinase_dom"/>
</dbReference>
<dbReference type="Gene3D" id="3.30.200.20">
    <property type="entry name" value="Phosphorylase Kinase, domain 1"/>
    <property type="match status" value="1"/>
</dbReference>
<feature type="compositionally biased region" description="Basic and acidic residues" evidence="15">
    <location>
        <begin position="462"/>
        <end position="476"/>
    </location>
</feature>
<feature type="compositionally biased region" description="Low complexity" evidence="15">
    <location>
        <begin position="656"/>
        <end position="668"/>
    </location>
</feature>
<dbReference type="GO" id="GO:0000350">
    <property type="term" value="P:generation of catalytic spliceosome for second transesterification step"/>
    <property type="evidence" value="ECO:0007669"/>
    <property type="project" value="InterPro"/>
</dbReference>
<evidence type="ECO:0000256" key="12">
    <source>
        <dbReference type="ARBA" id="ARBA00022833"/>
    </source>
</evidence>
<feature type="compositionally biased region" description="Basic and acidic residues" evidence="15">
    <location>
        <begin position="754"/>
        <end position="764"/>
    </location>
</feature>
<dbReference type="Pfam" id="PF00433">
    <property type="entry name" value="Pkinase_C"/>
    <property type="match status" value="1"/>
</dbReference>
<feature type="region of interest" description="Disordered" evidence="15">
    <location>
        <begin position="2617"/>
        <end position="2716"/>
    </location>
</feature>
<dbReference type="InterPro" id="IPR037200">
    <property type="entry name" value="Isy1_sf"/>
</dbReference>
<evidence type="ECO:0000256" key="6">
    <source>
        <dbReference type="ARBA" id="ARBA00022553"/>
    </source>
</evidence>
<feature type="compositionally biased region" description="Acidic residues" evidence="15">
    <location>
        <begin position="1429"/>
        <end position="1440"/>
    </location>
</feature>
<reference evidence="19" key="1">
    <citation type="submission" date="2020-11" db="EMBL/GenBank/DDBJ databases">
        <authorList>
            <person name="Whiteford S."/>
        </authorList>
    </citation>
    <scope>NUCLEOTIDE SEQUENCE</scope>
</reference>